<feature type="domain" description="Histidine kinase/HSP90-like ATPase" evidence="8">
    <location>
        <begin position="37"/>
        <end position="141"/>
    </location>
</feature>
<proteinExistence type="inferred from homology"/>
<keyword evidence="4 7" id="KW-0418">Kinase</keyword>
<name>A0ABV1E3S3_9FIRM</name>
<dbReference type="EC" id="2.7.11.1" evidence="7"/>
<protein>
    <recommendedName>
        <fullName evidence="7">Anti-sigma F factor</fullName>
        <ecNumber evidence="7">2.7.11.1</ecNumber>
    </recommendedName>
    <alternativeName>
        <fullName evidence="7">Stage II sporulation protein AB</fullName>
    </alternativeName>
</protein>
<sequence length="146" mass="16055">MKPVNEMKLVFPSRSANESYARVAVAAFAAQLDPTIEEINDIKTAVSEAVTNCIVHAYRDKIGTIFLTVKLFEEGKISIKIRDSGCGIENVEQAMEPLFTTAGEERAGLGFAVMESFMDKLTVRSKPGKGTTVSMEKRLKARPLRV</sequence>
<keyword evidence="5 7" id="KW-0067">ATP-binding</keyword>
<gene>
    <name evidence="7 9" type="primary">spoIIAB</name>
    <name evidence="9" type="ORF">WMO26_09790</name>
</gene>
<dbReference type="RefSeq" id="WP_349220006.1">
    <property type="nucleotide sequence ID" value="NZ_JBBMFD010000017.1"/>
</dbReference>
<dbReference type="HAMAP" id="MF_00637">
    <property type="entry name" value="Anti_sigma_F"/>
    <property type="match status" value="1"/>
</dbReference>
<dbReference type="SMART" id="SM00387">
    <property type="entry name" value="HATPase_c"/>
    <property type="match status" value="1"/>
</dbReference>
<dbReference type="SUPFAM" id="SSF55874">
    <property type="entry name" value="ATPase domain of HSP90 chaperone/DNA topoisomerase II/histidine kinase"/>
    <property type="match status" value="1"/>
</dbReference>
<evidence type="ECO:0000313" key="9">
    <source>
        <dbReference type="EMBL" id="MEQ2441116.1"/>
    </source>
</evidence>
<evidence type="ECO:0000256" key="4">
    <source>
        <dbReference type="ARBA" id="ARBA00022777"/>
    </source>
</evidence>
<keyword evidence="3 7" id="KW-0547">Nucleotide-binding</keyword>
<organism evidence="9 10">
    <name type="scientific">Solibaculum intestinale</name>
    <dbReference type="NCBI Taxonomy" id="3133165"/>
    <lineage>
        <taxon>Bacteria</taxon>
        <taxon>Bacillati</taxon>
        <taxon>Bacillota</taxon>
        <taxon>Clostridia</taxon>
        <taxon>Eubacteriales</taxon>
        <taxon>Oscillospiraceae</taxon>
        <taxon>Solibaculum</taxon>
    </lineage>
</organism>
<dbReference type="Proteomes" id="UP001489509">
    <property type="component" value="Unassembled WGS sequence"/>
</dbReference>
<evidence type="ECO:0000313" key="10">
    <source>
        <dbReference type="Proteomes" id="UP001489509"/>
    </source>
</evidence>
<comment type="catalytic activity">
    <reaction evidence="7">
        <text>L-seryl-[protein] + ATP = O-phospho-L-seryl-[protein] + ADP + H(+)</text>
        <dbReference type="Rhea" id="RHEA:17989"/>
        <dbReference type="Rhea" id="RHEA-COMP:9863"/>
        <dbReference type="Rhea" id="RHEA-COMP:11604"/>
        <dbReference type="ChEBI" id="CHEBI:15378"/>
        <dbReference type="ChEBI" id="CHEBI:29999"/>
        <dbReference type="ChEBI" id="CHEBI:30616"/>
        <dbReference type="ChEBI" id="CHEBI:83421"/>
        <dbReference type="ChEBI" id="CHEBI:456216"/>
        <dbReference type="EC" id="2.7.11.1"/>
    </reaction>
</comment>
<dbReference type="InterPro" id="IPR003594">
    <property type="entry name" value="HATPase_dom"/>
</dbReference>
<evidence type="ECO:0000259" key="8">
    <source>
        <dbReference type="SMART" id="SM00387"/>
    </source>
</evidence>
<dbReference type="PANTHER" id="PTHR35526">
    <property type="entry name" value="ANTI-SIGMA-F FACTOR RSBW-RELATED"/>
    <property type="match status" value="1"/>
</dbReference>
<dbReference type="Gene3D" id="3.30.565.10">
    <property type="entry name" value="Histidine kinase-like ATPase, C-terminal domain"/>
    <property type="match status" value="1"/>
</dbReference>
<dbReference type="NCBIfam" id="TIGR01925">
    <property type="entry name" value="spIIAB"/>
    <property type="match status" value="1"/>
</dbReference>
<reference evidence="9 10" key="1">
    <citation type="submission" date="2024-03" db="EMBL/GenBank/DDBJ databases">
        <title>Human intestinal bacterial collection.</title>
        <authorList>
            <person name="Pauvert C."/>
            <person name="Hitch T.C.A."/>
            <person name="Clavel T."/>
        </authorList>
    </citation>
    <scope>NUCLEOTIDE SEQUENCE [LARGE SCALE GENOMIC DNA]</scope>
    <source>
        <strain evidence="9 10">CLA-JM-H44</strain>
    </source>
</reference>
<comment type="function">
    <text evidence="7">Binds to sigma F and blocks its ability to form an RNA polymerase holoenzyme (E-sigma F). Phosphorylates SpoIIAA on a serine residue. This phosphorylation may enable SpoIIAA to act as an anti-anti-sigma factor that counteracts SpoIIAB and thus releases sigma F from inhibition.</text>
</comment>
<dbReference type="EMBL" id="JBBMFD010000017">
    <property type="protein sequence ID" value="MEQ2441116.1"/>
    <property type="molecule type" value="Genomic_DNA"/>
</dbReference>
<keyword evidence="10" id="KW-1185">Reference proteome</keyword>
<comment type="catalytic activity">
    <reaction evidence="7">
        <text>L-threonyl-[protein] + ATP = O-phospho-L-threonyl-[protein] + ADP + H(+)</text>
        <dbReference type="Rhea" id="RHEA:46608"/>
        <dbReference type="Rhea" id="RHEA-COMP:11060"/>
        <dbReference type="Rhea" id="RHEA-COMP:11605"/>
        <dbReference type="ChEBI" id="CHEBI:15378"/>
        <dbReference type="ChEBI" id="CHEBI:30013"/>
        <dbReference type="ChEBI" id="CHEBI:30616"/>
        <dbReference type="ChEBI" id="CHEBI:61977"/>
        <dbReference type="ChEBI" id="CHEBI:456216"/>
        <dbReference type="EC" id="2.7.11.1"/>
    </reaction>
</comment>
<keyword evidence="1 7" id="KW-0723">Serine/threonine-protein kinase</keyword>
<evidence type="ECO:0000256" key="6">
    <source>
        <dbReference type="ARBA" id="ARBA00022969"/>
    </source>
</evidence>
<dbReference type="InterPro" id="IPR050267">
    <property type="entry name" value="Anti-sigma-factor_SerPK"/>
</dbReference>
<keyword evidence="6 7" id="KW-0749">Sporulation</keyword>
<evidence type="ECO:0000256" key="5">
    <source>
        <dbReference type="ARBA" id="ARBA00022840"/>
    </source>
</evidence>
<accession>A0ABV1E3S3</accession>
<evidence type="ECO:0000256" key="2">
    <source>
        <dbReference type="ARBA" id="ARBA00022679"/>
    </source>
</evidence>
<comment type="similarity">
    <text evidence="7">Belongs to the anti-sigma-factor family.</text>
</comment>
<dbReference type="PANTHER" id="PTHR35526:SF3">
    <property type="entry name" value="ANTI-SIGMA-F FACTOR RSBW"/>
    <property type="match status" value="1"/>
</dbReference>
<comment type="caution">
    <text evidence="9">The sequence shown here is derived from an EMBL/GenBank/DDBJ whole genome shotgun (WGS) entry which is preliminary data.</text>
</comment>
<dbReference type="Pfam" id="PF13581">
    <property type="entry name" value="HATPase_c_2"/>
    <property type="match status" value="1"/>
</dbReference>
<evidence type="ECO:0000256" key="1">
    <source>
        <dbReference type="ARBA" id="ARBA00022527"/>
    </source>
</evidence>
<dbReference type="InterPro" id="IPR010194">
    <property type="entry name" value="Anti-sigma_F"/>
</dbReference>
<dbReference type="InterPro" id="IPR036890">
    <property type="entry name" value="HATPase_C_sf"/>
</dbReference>
<keyword evidence="2 7" id="KW-0808">Transferase</keyword>
<evidence type="ECO:0000256" key="3">
    <source>
        <dbReference type="ARBA" id="ARBA00022741"/>
    </source>
</evidence>
<dbReference type="GO" id="GO:0004674">
    <property type="term" value="F:protein serine/threonine kinase activity"/>
    <property type="evidence" value="ECO:0007669"/>
    <property type="project" value="UniProtKB-EC"/>
</dbReference>
<evidence type="ECO:0000256" key="7">
    <source>
        <dbReference type="HAMAP-Rule" id="MF_00637"/>
    </source>
</evidence>